<gene>
    <name evidence="1" type="ORF">Tsubulata_019138</name>
</gene>
<organism evidence="1 2">
    <name type="scientific">Turnera subulata</name>
    <dbReference type="NCBI Taxonomy" id="218843"/>
    <lineage>
        <taxon>Eukaryota</taxon>
        <taxon>Viridiplantae</taxon>
        <taxon>Streptophyta</taxon>
        <taxon>Embryophyta</taxon>
        <taxon>Tracheophyta</taxon>
        <taxon>Spermatophyta</taxon>
        <taxon>Magnoliopsida</taxon>
        <taxon>eudicotyledons</taxon>
        <taxon>Gunneridae</taxon>
        <taxon>Pentapetalae</taxon>
        <taxon>rosids</taxon>
        <taxon>fabids</taxon>
        <taxon>Malpighiales</taxon>
        <taxon>Passifloraceae</taxon>
        <taxon>Turnera</taxon>
    </lineage>
</organism>
<dbReference type="Proteomes" id="UP001141552">
    <property type="component" value="Unassembled WGS sequence"/>
</dbReference>
<evidence type="ECO:0000313" key="2">
    <source>
        <dbReference type="Proteomes" id="UP001141552"/>
    </source>
</evidence>
<comment type="caution">
    <text evidence="1">The sequence shown here is derived from an EMBL/GenBank/DDBJ whole genome shotgun (WGS) entry which is preliminary data.</text>
</comment>
<accession>A0A9Q0G616</accession>
<protein>
    <submittedName>
        <fullName evidence="1">Uncharacterized protein</fullName>
    </submittedName>
</protein>
<reference evidence="1" key="2">
    <citation type="journal article" date="2023" name="Plants (Basel)">
        <title>Annotation of the Turnera subulata (Passifloraceae) Draft Genome Reveals the S-Locus Evolved after the Divergence of Turneroideae from Passifloroideae in a Stepwise Manner.</title>
        <authorList>
            <person name="Henning P.M."/>
            <person name="Roalson E.H."/>
            <person name="Mir W."/>
            <person name="McCubbin A.G."/>
            <person name="Shore J.S."/>
        </authorList>
    </citation>
    <scope>NUCLEOTIDE SEQUENCE</scope>
    <source>
        <strain evidence="1">F60SS</strain>
    </source>
</reference>
<name>A0A9Q0G616_9ROSI</name>
<sequence>MTDRYMVGIRVLAVPTYRHKNRYGMPNRTDYSALCKMAVIEIGTDVQAMFKWRTYEPRCYRVNPYVVFSPLAC</sequence>
<reference evidence="1" key="1">
    <citation type="submission" date="2022-02" db="EMBL/GenBank/DDBJ databases">
        <authorList>
            <person name="Henning P.M."/>
            <person name="McCubbin A.G."/>
            <person name="Shore J.S."/>
        </authorList>
    </citation>
    <scope>NUCLEOTIDE SEQUENCE</scope>
    <source>
        <strain evidence="1">F60SS</strain>
        <tissue evidence="1">Leaves</tissue>
    </source>
</reference>
<dbReference type="AlphaFoldDB" id="A0A9Q0G616"/>
<keyword evidence="2" id="KW-1185">Reference proteome</keyword>
<evidence type="ECO:0000313" key="1">
    <source>
        <dbReference type="EMBL" id="KAJ4843080.1"/>
    </source>
</evidence>
<proteinExistence type="predicted"/>
<dbReference type="EMBL" id="JAKUCV010002319">
    <property type="protein sequence ID" value="KAJ4843080.1"/>
    <property type="molecule type" value="Genomic_DNA"/>
</dbReference>